<proteinExistence type="predicted"/>
<dbReference type="GO" id="GO:0044550">
    <property type="term" value="P:secondary metabolite biosynthetic process"/>
    <property type="evidence" value="ECO:0007669"/>
    <property type="project" value="TreeGrafter"/>
</dbReference>
<dbReference type="Pfam" id="PF02801">
    <property type="entry name" value="Ketoacyl-synt_C"/>
    <property type="match status" value="1"/>
</dbReference>
<dbReference type="FunFam" id="1.10.1200.10:FF:000011">
    <property type="entry name" value="Sterigmatocystin biosynthesis polyketide synthase"/>
    <property type="match status" value="1"/>
</dbReference>
<dbReference type="InterPro" id="IPR050091">
    <property type="entry name" value="PKS_NRPS_Biosynth_Enz"/>
</dbReference>
<dbReference type="Pfam" id="PF00550">
    <property type="entry name" value="PP-binding"/>
    <property type="match status" value="1"/>
</dbReference>
<protein>
    <submittedName>
        <fullName evidence="9">Uncharacterized protein</fullName>
    </submittedName>
</protein>
<dbReference type="Gene3D" id="3.40.366.10">
    <property type="entry name" value="Malonyl-Coenzyme A Acyl Carrier Protein, domain 2"/>
    <property type="match status" value="2"/>
</dbReference>
<evidence type="ECO:0000256" key="5">
    <source>
        <dbReference type="PROSITE-ProRule" id="PRU01363"/>
    </source>
</evidence>
<dbReference type="GeneID" id="55987551"/>
<feature type="domain" description="Ketosynthase family 3 (KS3)" evidence="7">
    <location>
        <begin position="400"/>
        <end position="833"/>
    </location>
</feature>
<evidence type="ECO:0000259" key="6">
    <source>
        <dbReference type="PROSITE" id="PS50075"/>
    </source>
</evidence>
<keyword evidence="10" id="KW-1185">Reference proteome</keyword>
<organism evidence="9 10">
    <name type="scientific">Talaromyces rugulosus</name>
    <name type="common">Penicillium rugulosum</name>
    <dbReference type="NCBI Taxonomy" id="121627"/>
    <lineage>
        <taxon>Eukaryota</taxon>
        <taxon>Fungi</taxon>
        <taxon>Dikarya</taxon>
        <taxon>Ascomycota</taxon>
        <taxon>Pezizomycotina</taxon>
        <taxon>Eurotiomycetes</taxon>
        <taxon>Eurotiomycetidae</taxon>
        <taxon>Eurotiales</taxon>
        <taxon>Trichocomaceae</taxon>
        <taxon>Talaromyces</taxon>
        <taxon>Talaromyces sect. Islandici</taxon>
    </lineage>
</organism>
<dbReference type="InterPro" id="IPR049551">
    <property type="entry name" value="PKS_DH_C"/>
</dbReference>
<dbReference type="PANTHER" id="PTHR43775:SF24">
    <property type="entry name" value="NON-REDUCING POLYKETIDE SYNTHASE APTA-RELATED"/>
    <property type="match status" value="1"/>
</dbReference>
<sequence length="1781" mass="194301">MSSSSTSVVVMDDVKDLKQTILFFGNDFPPEANTVFRSLYRSSKDQRCSTLAYFLSLSNDAIKDEVALLPRSWQKHVPPVTDFLALVNNTAFRKGPLGGAMEGVFLAVFQIGSIIAHHEVEGIFYEFDKPGTTLAGLGCGLLAASAVAVSPTLVDLAVAGAQSIRIAFRLGIHVYEISSMLEAPLADPESESWAYVVPGLSEDVVQTEIDDYNQRTSNTGLTSVFISASDKTSVSISGPPSRLRVCLKDSDVLRYSNFFTLPVHHGLCHAPHIYSQVDVDTIIGNIQLVNGESPRVLLPLLSSETGNAFTCRNFEELSAEVVDQLLTRKIHVDNITRGLLSTLPPAPSTCVLWSFKKSLILSAIIQKIEASPDSPQIELKDLVKWVSQEFNTTIPRSPKQAKLAIVGMSCRLPGGANNLELYWQLLAEGRNACSTVPPDRFDLSTHYDPARKIENTTPTPFMNFMENPGFFDAGFFNMSPREALETDPMHRLALVTAYEALEMAGYSPDRTRSTNRTRIGTYYGQASDDYRELNGSQNIGTYAVPGGERGFANGRIQYFFKFSGPSFNIDAACSSSLAAVNAACTALWAGEADTVLAGGLNVITDPDNFCQLGNGHFLSTTGQCKVWDEAADGYCRADGVGCVVIKRLEDAEADNDNILGVILSAATNHNSDAASITQPHAPTQMLNYENVMFSAGVDPLNVSYVELHGTGTQVGDREESRSVAEVFAPLTPQKRRKSQKLLVGAVKSNIGHGEAAAGIASLIKVLLMYQNGLIPAHIGMKKMNPLIPQDLAERNMGLNLELSEWPKPAKGPRYAVVNNFGAHGGNTTLLLEDAPGRQLRGHDPRTSYPITVSARSRVSLKMNIEALIEYLDENENVNLGDLSYTLCARRIHHPFRVSSCVNSISDLRNFLVRQVEAAPSTEAIPLKSPGIAFVFTGQGSFYNGIGSDLYNHYPAFTAEVNRLNRLVEGLGFPSVVPYIKGSDTADVSPIISQLSIVVIQIALIRFWGALGVQPVAVLGHSLGEFAAFVASGTLSEVDSIFLAGCRAAMVTKSCEQGKHRMLAVRASLTELQSLLSEADNTYEVSCINTENDTVISGPTESIEKINMDLKSKGLKCLLLDVPFAFHSKQMDPILEPFERLAENATFKAPNIPVISPLLAECIFDGKTLNASYLKRATREVVDFVGALDAAQELGIVEADTIWMELGPHFVTGHFVKNILSSQRVLPSLQRDVNNFATIGSSLAWLHNNGVDVSWNEYYRPYETAHNLLTLKSYKWNEKNYWIPYLGTWTLDKALLKYNLQKDSSKSTDISLSVKLKTSLVHGILSETIGESTASISTLSNMIDPAFLEAMEGHVMNGHGVATQSIWADMAFTVGKYLHDQVDPKSKEFVMSVNNMIILEGQVANPTRGSKQLLQLEAQLDLTTRAMPVQLYNASDDGVRAAEPFGSCVVTFEDGAVWQEEWRRLQHLVIGQIRSLETLVSQGKANRLTRNMAYTLFKNVVDYADRYRGMQSVIISDYEASAEITLSSDEAGIWHTPPHWIDSVAHLAGLIVNGSDASNTADYFYVTSGWESMRFGKPLVAGASYRNYVKMIPSTEKGVWTGDVYILQGEIIVGMVGQIKFRQFPRLLMDRFFSPNKGGHAPTETKPTASVVQPAREIQPVPVPKTVVAPVPATAVAPAAPAVLEAAKPVPPPTPAPAPVADPKIEENALIANIMDLIAAETGLGSSELTDSTQLASIGVDSLMALVLVEKFKAQLQLDINSSLFLECSTIGEFKEWIEENR</sequence>
<dbReference type="InterPro" id="IPR009081">
    <property type="entry name" value="PP-bd_ACP"/>
</dbReference>
<dbReference type="InterPro" id="IPR014031">
    <property type="entry name" value="Ketoacyl_synth_C"/>
</dbReference>
<dbReference type="Gene3D" id="3.30.70.3290">
    <property type="match status" value="1"/>
</dbReference>
<feature type="domain" description="Carrier" evidence="6">
    <location>
        <begin position="1704"/>
        <end position="1781"/>
    </location>
</feature>
<dbReference type="SUPFAM" id="SSF53901">
    <property type="entry name" value="Thiolase-like"/>
    <property type="match status" value="1"/>
</dbReference>
<dbReference type="CDD" id="cd00833">
    <property type="entry name" value="PKS"/>
    <property type="match status" value="1"/>
</dbReference>
<keyword evidence="3" id="KW-0597">Phosphoprotein</keyword>
<dbReference type="SMART" id="SM00823">
    <property type="entry name" value="PKS_PP"/>
    <property type="match status" value="1"/>
</dbReference>
<dbReference type="FunFam" id="3.10.129.110:FF:000001">
    <property type="entry name" value="Sterigmatocystin biosynthesis polyketide synthase"/>
    <property type="match status" value="1"/>
</dbReference>
<dbReference type="GO" id="GO:0004312">
    <property type="term" value="F:fatty acid synthase activity"/>
    <property type="evidence" value="ECO:0007669"/>
    <property type="project" value="TreeGrafter"/>
</dbReference>
<dbReference type="InterPro" id="IPR032088">
    <property type="entry name" value="SAT"/>
</dbReference>
<dbReference type="InterPro" id="IPR001227">
    <property type="entry name" value="Ac_transferase_dom_sf"/>
</dbReference>
<feature type="region of interest" description="C-terminal hotdog fold" evidence="5">
    <location>
        <begin position="1484"/>
        <end position="1629"/>
    </location>
</feature>
<evidence type="ECO:0000259" key="8">
    <source>
        <dbReference type="PROSITE" id="PS52019"/>
    </source>
</evidence>
<dbReference type="InterPro" id="IPR016035">
    <property type="entry name" value="Acyl_Trfase/lysoPLipase"/>
</dbReference>
<comment type="pathway">
    <text evidence="1">Secondary metabolite biosynthesis.</text>
</comment>
<keyword evidence="2" id="KW-0596">Phosphopantetheine</keyword>
<dbReference type="Pfam" id="PF14765">
    <property type="entry name" value="PS-DH"/>
    <property type="match status" value="1"/>
</dbReference>
<dbReference type="OrthoDB" id="329835at2759"/>
<dbReference type="Gene3D" id="1.10.1200.10">
    <property type="entry name" value="ACP-like"/>
    <property type="match status" value="1"/>
</dbReference>
<gene>
    <name evidence="9" type="ORF">TRUGW13939_00034</name>
</gene>
<dbReference type="KEGG" id="trg:TRUGW13939_00034"/>
<dbReference type="Proteomes" id="UP000509510">
    <property type="component" value="Chromosome I"/>
</dbReference>
<dbReference type="SMART" id="SM00825">
    <property type="entry name" value="PKS_KS"/>
    <property type="match status" value="1"/>
</dbReference>
<dbReference type="PROSITE" id="PS00606">
    <property type="entry name" value="KS3_1"/>
    <property type="match status" value="1"/>
</dbReference>
<dbReference type="GO" id="GO:0031177">
    <property type="term" value="F:phosphopantetheine binding"/>
    <property type="evidence" value="ECO:0007669"/>
    <property type="project" value="InterPro"/>
</dbReference>
<dbReference type="PROSITE" id="PS50075">
    <property type="entry name" value="CARRIER"/>
    <property type="match status" value="1"/>
</dbReference>
<feature type="region of interest" description="N-terminal hotdog fold" evidence="5">
    <location>
        <begin position="1321"/>
        <end position="1463"/>
    </location>
</feature>
<dbReference type="NCBIfam" id="TIGR04532">
    <property type="entry name" value="PT_fungal_PKS"/>
    <property type="match status" value="1"/>
</dbReference>
<evidence type="ECO:0000256" key="4">
    <source>
        <dbReference type="ARBA" id="ARBA00022679"/>
    </source>
</evidence>
<reference evidence="10" key="1">
    <citation type="submission" date="2020-06" db="EMBL/GenBank/DDBJ databases">
        <title>A chromosome-scale genome assembly of Talaromyces rugulosus W13939.</title>
        <authorList>
            <person name="Wang B."/>
            <person name="Guo L."/>
            <person name="Ye K."/>
            <person name="Wang L."/>
        </authorList>
    </citation>
    <scope>NUCLEOTIDE SEQUENCE [LARGE SCALE GENOMIC DNA]</scope>
    <source>
        <strain evidence="10">W13939</strain>
    </source>
</reference>
<dbReference type="Pfam" id="PF22621">
    <property type="entry name" value="CurL-like_PKS_C"/>
    <property type="match status" value="1"/>
</dbReference>
<evidence type="ECO:0000256" key="3">
    <source>
        <dbReference type="ARBA" id="ARBA00022553"/>
    </source>
</evidence>
<dbReference type="EMBL" id="CP055898">
    <property type="protein sequence ID" value="QKX52963.1"/>
    <property type="molecule type" value="Genomic_DNA"/>
</dbReference>
<dbReference type="Gene3D" id="3.40.47.10">
    <property type="match status" value="1"/>
</dbReference>
<dbReference type="SMART" id="SM00827">
    <property type="entry name" value="PKS_AT"/>
    <property type="match status" value="1"/>
</dbReference>
<dbReference type="GO" id="GO:0006633">
    <property type="term" value="P:fatty acid biosynthetic process"/>
    <property type="evidence" value="ECO:0007669"/>
    <property type="project" value="InterPro"/>
</dbReference>
<feature type="active site" description="Proton donor; for dehydratase activity" evidence="5">
    <location>
        <position position="1541"/>
    </location>
</feature>
<dbReference type="Pfam" id="PF00109">
    <property type="entry name" value="ketoacyl-synt"/>
    <property type="match status" value="1"/>
</dbReference>
<dbReference type="PROSITE" id="PS52004">
    <property type="entry name" value="KS3_2"/>
    <property type="match status" value="1"/>
</dbReference>
<dbReference type="InterPro" id="IPR030918">
    <property type="entry name" value="PT_fungal_PKS"/>
</dbReference>
<feature type="domain" description="PKS/mFAS DH" evidence="8">
    <location>
        <begin position="1321"/>
        <end position="1629"/>
    </location>
</feature>
<evidence type="ECO:0000313" key="9">
    <source>
        <dbReference type="EMBL" id="QKX52963.1"/>
    </source>
</evidence>
<accession>A0A7H8QIF4</accession>
<dbReference type="PROSITE" id="PS52019">
    <property type="entry name" value="PKS_MFAS_DH"/>
    <property type="match status" value="1"/>
</dbReference>
<evidence type="ECO:0000256" key="2">
    <source>
        <dbReference type="ARBA" id="ARBA00022450"/>
    </source>
</evidence>
<name>A0A7H8QIF4_TALRU</name>
<dbReference type="RefSeq" id="XP_035339142.1">
    <property type="nucleotide sequence ID" value="XM_035483249.1"/>
</dbReference>
<dbReference type="InterPro" id="IPR020841">
    <property type="entry name" value="PKS_Beta-ketoAc_synthase_dom"/>
</dbReference>
<dbReference type="InterPro" id="IPR042104">
    <property type="entry name" value="PKS_dehydratase_sf"/>
</dbReference>
<dbReference type="Gene3D" id="3.10.129.110">
    <property type="entry name" value="Polyketide synthase dehydratase"/>
    <property type="match status" value="1"/>
</dbReference>
<dbReference type="InterPro" id="IPR014030">
    <property type="entry name" value="Ketoacyl_synth_N"/>
</dbReference>
<dbReference type="Pfam" id="PF16073">
    <property type="entry name" value="SAT"/>
    <property type="match status" value="1"/>
</dbReference>
<dbReference type="InterPro" id="IPR020806">
    <property type="entry name" value="PKS_PP-bd"/>
</dbReference>
<dbReference type="SUPFAM" id="SSF55048">
    <property type="entry name" value="Probable ACP-binding domain of malonyl-CoA ACP transacylase"/>
    <property type="match status" value="1"/>
</dbReference>
<dbReference type="SUPFAM" id="SSF52151">
    <property type="entry name" value="FabD/lysophospholipase-like"/>
    <property type="match status" value="1"/>
</dbReference>
<dbReference type="InterPro" id="IPR016039">
    <property type="entry name" value="Thiolase-like"/>
</dbReference>
<dbReference type="Pfam" id="PF00698">
    <property type="entry name" value="Acyl_transf_1"/>
    <property type="match status" value="1"/>
</dbReference>
<evidence type="ECO:0000256" key="1">
    <source>
        <dbReference type="ARBA" id="ARBA00005179"/>
    </source>
</evidence>
<dbReference type="InterPro" id="IPR036736">
    <property type="entry name" value="ACP-like_sf"/>
</dbReference>
<dbReference type="InterPro" id="IPR014043">
    <property type="entry name" value="Acyl_transferase_dom"/>
</dbReference>
<keyword evidence="4" id="KW-0808">Transferase</keyword>
<dbReference type="InterPro" id="IPR016036">
    <property type="entry name" value="Malonyl_transacylase_ACP-bd"/>
</dbReference>
<evidence type="ECO:0000313" key="10">
    <source>
        <dbReference type="Proteomes" id="UP000509510"/>
    </source>
</evidence>
<dbReference type="InterPro" id="IPR049900">
    <property type="entry name" value="PKS_mFAS_DH"/>
</dbReference>
<evidence type="ECO:0000259" key="7">
    <source>
        <dbReference type="PROSITE" id="PS52004"/>
    </source>
</evidence>
<dbReference type="InterPro" id="IPR018201">
    <property type="entry name" value="Ketoacyl_synth_AS"/>
</dbReference>
<dbReference type="PANTHER" id="PTHR43775">
    <property type="entry name" value="FATTY ACID SYNTHASE"/>
    <property type="match status" value="1"/>
</dbReference>
<dbReference type="GO" id="GO:0004315">
    <property type="term" value="F:3-oxoacyl-[acyl-carrier-protein] synthase activity"/>
    <property type="evidence" value="ECO:0007669"/>
    <property type="project" value="InterPro"/>
</dbReference>
<feature type="active site" description="Proton acceptor; for dehydratase activity" evidence="5">
    <location>
        <position position="1353"/>
    </location>
</feature>
<dbReference type="SUPFAM" id="SSF47336">
    <property type="entry name" value="ACP-like"/>
    <property type="match status" value="1"/>
</dbReference>